<feature type="region of interest" description="Disordered" evidence="1">
    <location>
        <begin position="20"/>
        <end position="47"/>
    </location>
</feature>
<proteinExistence type="predicted"/>
<accession>A0ABD5R974</accession>
<evidence type="ECO:0000256" key="1">
    <source>
        <dbReference type="SAM" id="MobiDB-lite"/>
    </source>
</evidence>
<gene>
    <name evidence="2" type="ORF">ACFPJ5_06090</name>
</gene>
<dbReference type="Proteomes" id="UP001596201">
    <property type="component" value="Unassembled WGS sequence"/>
</dbReference>
<dbReference type="EMBL" id="JBHSKX010000001">
    <property type="protein sequence ID" value="MFC5366503.1"/>
    <property type="molecule type" value="Genomic_DNA"/>
</dbReference>
<evidence type="ECO:0000313" key="3">
    <source>
        <dbReference type="Proteomes" id="UP001596201"/>
    </source>
</evidence>
<dbReference type="RefSeq" id="WP_227228154.1">
    <property type="nucleotide sequence ID" value="NZ_JAJCVJ010000001.1"/>
</dbReference>
<reference evidence="2 3" key="1">
    <citation type="journal article" date="2019" name="Int. J. Syst. Evol. Microbiol.">
        <title>The Global Catalogue of Microorganisms (GCM) 10K type strain sequencing project: providing services to taxonomists for standard genome sequencing and annotation.</title>
        <authorList>
            <consortium name="The Broad Institute Genomics Platform"/>
            <consortium name="The Broad Institute Genome Sequencing Center for Infectious Disease"/>
            <person name="Wu L."/>
            <person name="Ma J."/>
        </authorList>
    </citation>
    <scope>NUCLEOTIDE SEQUENCE [LARGE SCALE GENOMIC DNA]</scope>
    <source>
        <strain evidence="2 3">CGMCC 1.12237</strain>
    </source>
</reference>
<organism evidence="2 3">
    <name type="scientific">Salinirubrum litoreum</name>
    <dbReference type="NCBI Taxonomy" id="1126234"/>
    <lineage>
        <taxon>Archaea</taxon>
        <taxon>Methanobacteriati</taxon>
        <taxon>Methanobacteriota</taxon>
        <taxon>Stenosarchaea group</taxon>
        <taxon>Halobacteria</taxon>
        <taxon>Halobacteriales</taxon>
        <taxon>Haloferacaceae</taxon>
        <taxon>Salinirubrum</taxon>
    </lineage>
</organism>
<keyword evidence="3" id="KW-1185">Reference proteome</keyword>
<protein>
    <submittedName>
        <fullName evidence="2">Uncharacterized protein</fullName>
    </submittedName>
</protein>
<dbReference type="AlphaFoldDB" id="A0ABD5R974"/>
<feature type="compositionally biased region" description="Polar residues" evidence="1">
    <location>
        <begin position="25"/>
        <end position="36"/>
    </location>
</feature>
<name>A0ABD5R974_9EURY</name>
<comment type="caution">
    <text evidence="2">The sequence shown here is derived from an EMBL/GenBank/DDBJ whole genome shotgun (WGS) entry which is preliminary data.</text>
</comment>
<evidence type="ECO:0000313" key="2">
    <source>
        <dbReference type="EMBL" id="MFC5366503.1"/>
    </source>
</evidence>
<sequence length="47" mass="5026">MRRRTLLARTSTLLVAGCAGLPSGWNGTDTTETVTVRSDDETETVEG</sequence>